<evidence type="ECO:0000313" key="2">
    <source>
        <dbReference type="Proteomes" id="UP000271162"/>
    </source>
</evidence>
<accession>A0A0N4YZ55</accession>
<reference evidence="3" key="1">
    <citation type="submission" date="2017-02" db="UniProtKB">
        <authorList>
            <consortium name="WormBaseParasite"/>
        </authorList>
    </citation>
    <scope>IDENTIFICATION</scope>
</reference>
<keyword evidence="2" id="KW-1185">Reference proteome</keyword>
<evidence type="ECO:0000313" key="1">
    <source>
        <dbReference type="EMBL" id="VDL87429.1"/>
    </source>
</evidence>
<dbReference type="Proteomes" id="UP000271162">
    <property type="component" value="Unassembled WGS sequence"/>
</dbReference>
<sequence length="37" mass="4122">MSYKCAIVQDELKILRGKVVRPPIGQGKRALLRGAKK</sequence>
<dbReference type="WBParaSite" id="NBR_0002252701-mRNA-1">
    <property type="protein sequence ID" value="NBR_0002252701-mRNA-1"/>
    <property type="gene ID" value="NBR_0002252701"/>
</dbReference>
<dbReference type="AlphaFoldDB" id="A0A0N4YZ55"/>
<gene>
    <name evidence="1" type="ORF">NBR_LOCUS22528</name>
</gene>
<organism evidence="3">
    <name type="scientific">Nippostrongylus brasiliensis</name>
    <name type="common">Rat hookworm</name>
    <dbReference type="NCBI Taxonomy" id="27835"/>
    <lineage>
        <taxon>Eukaryota</taxon>
        <taxon>Metazoa</taxon>
        <taxon>Ecdysozoa</taxon>
        <taxon>Nematoda</taxon>
        <taxon>Chromadorea</taxon>
        <taxon>Rhabditida</taxon>
        <taxon>Rhabditina</taxon>
        <taxon>Rhabditomorpha</taxon>
        <taxon>Strongyloidea</taxon>
        <taxon>Heligmosomidae</taxon>
        <taxon>Nippostrongylus</taxon>
    </lineage>
</organism>
<reference evidence="1 2" key="2">
    <citation type="submission" date="2018-11" db="EMBL/GenBank/DDBJ databases">
        <authorList>
            <consortium name="Pathogen Informatics"/>
        </authorList>
    </citation>
    <scope>NUCLEOTIDE SEQUENCE [LARGE SCALE GENOMIC DNA]</scope>
</reference>
<dbReference type="EMBL" id="UYSL01028284">
    <property type="protein sequence ID" value="VDL87429.1"/>
    <property type="molecule type" value="Genomic_DNA"/>
</dbReference>
<dbReference type="STRING" id="27835.A0A0N4YZ55"/>
<name>A0A0N4YZ55_NIPBR</name>
<evidence type="ECO:0000313" key="3">
    <source>
        <dbReference type="WBParaSite" id="NBR_0002252701-mRNA-1"/>
    </source>
</evidence>
<proteinExistence type="predicted"/>
<protein>
    <submittedName>
        <fullName evidence="3">Transposase</fullName>
    </submittedName>
</protein>